<keyword evidence="4" id="KW-1185">Reference proteome</keyword>
<protein>
    <submittedName>
        <fullName evidence="3">Arsenate reductase</fullName>
    </submittedName>
</protein>
<dbReference type="PROSITE" id="PS51353">
    <property type="entry name" value="ARSC"/>
    <property type="match status" value="1"/>
</dbReference>
<comment type="caution">
    <text evidence="3">The sequence shown here is derived from an EMBL/GenBank/DDBJ whole genome shotgun (WGS) entry which is preliminary data.</text>
</comment>
<dbReference type="InterPro" id="IPR006660">
    <property type="entry name" value="Arsenate_reductase-like"/>
</dbReference>
<dbReference type="RefSeq" id="WP_193185594.1">
    <property type="nucleotide sequence ID" value="NZ_JACVXA010000071.1"/>
</dbReference>
<dbReference type="Pfam" id="PF03960">
    <property type="entry name" value="ArsC"/>
    <property type="match status" value="1"/>
</dbReference>
<dbReference type="Proteomes" id="UP000609121">
    <property type="component" value="Unassembled WGS sequence"/>
</dbReference>
<gene>
    <name evidence="3" type="ORF">ICN82_17895</name>
</gene>
<dbReference type="PANTHER" id="PTHR30041:SF8">
    <property type="entry name" value="PROTEIN YFFB"/>
    <property type="match status" value="1"/>
</dbReference>
<evidence type="ECO:0000313" key="3">
    <source>
        <dbReference type="EMBL" id="MBE3640081.1"/>
    </source>
</evidence>
<dbReference type="Gene3D" id="3.40.30.10">
    <property type="entry name" value="Glutaredoxin"/>
    <property type="match status" value="1"/>
</dbReference>
<evidence type="ECO:0000256" key="1">
    <source>
        <dbReference type="ARBA" id="ARBA00007198"/>
    </source>
</evidence>
<dbReference type="EMBL" id="JACVXA010000071">
    <property type="protein sequence ID" value="MBE3640081.1"/>
    <property type="molecule type" value="Genomic_DNA"/>
</dbReference>
<dbReference type="SUPFAM" id="SSF52833">
    <property type="entry name" value="Thioredoxin-like"/>
    <property type="match status" value="1"/>
</dbReference>
<sequence>MIVYGLKTCDTCRKARRALAAAGQEPAFVDLRETPVTAEKIGFWLERLGPGLMNTRSTTWRGLSETERAGDPVALMTAHPALIKRPVIEDGAALHLGWGRDVQAALLPE</sequence>
<evidence type="ECO:0000313" key="4">
    <source>
        <dbReference type="Proteomes" id="UP000609121"/>
    </source>
</evidence>
<reference evidence="3" key="1">
    <citation type="submission" date="2020-09" db="EMBL/GenBank/DDBJ databases">
        <title>A novel bacterium of genus Mangrovicoccus, isolated from South China Sea.</title>
        <authorList>
            <person name="Huang H."/>
            <person name="Mo K."/>
            <person name="Hu Y."/>
        </authorList>
    </citation>
    <scope>NUCLEOTIDE SEQUENCE</scope>
    <source>
        <strain evidence="3">HB182678</strain>
    </source>
</reference>
<comment type="similarity">
    <text evidence="1 2">Belongs to the ArsC family.</text>
</comment>
<dbReference type="AlphaFoldDB" id="A0A8J7CM09"/>
<evidence type="ECO:0000256" key="2">
    <source>
        <dbReference type="PROSITE-ProRule" id="PRU01282"/>
    </source>
</evidence>
<dbReference type="InterPro" id="IPR036249">
    <property type="entry name" value="Thioredoxin-like_sf"/>
</dbReference>
<name>A0A8J7CM09_9RHOB</name>
<accession>A0A8J7CM09</accession>
<organism evidence="3 4">
    <name type="scientific">Mangrovicoccus algicola</name>
    <dbReference type="NCBI Taxonomy" id="2771008"/>
    <lineage>
        <taxon>Bacteria</taxon>
        <taxon>Pseudomonadati</taxon>
        <taxon>Pseudomonadota</taxon>
        <taxon>Alphaproteobacteria</taxon>
        <taxon>Rhodobacterales</taxon>
        <taxon>Paracoccaceae</taxon>
        <taxon>Mangrovicoccus</taxon>
    </lineage>
</organism>
<dbReference type="PANTHER" id="PTHR30041">
    <property type="entry name" value="ARSENATE REDUCTASE"/>
    <property type="match status" value="1"/>
</dbReference>
<proteinExistence type="inferred from homology"/>